<comment type="pathway">
    <text evidence="2">Amino-acid biosynthesis; L-tryptophan biosynthesis; L-tryptophan from chorismate: step 3/5.</text>
</comment>
<dbReference type="Pfam" id="PF00697">
    <property type="entry name" value="PRAI"/>
    <property type="match status" value="1"/>
</dbReference>
<dbReference type="Gene3D" id="3.20.20.70">
    <property type="entry name" value="Aldolase class I"/>
    <property type="match status" value="1"/>
</dbReference>
<dbReference type="PANTHER" id="PTHR42894">
    <property type="entry name" value="N-(5'-PHOSPHORIBOSYL)ANTHRANILATE ISOMERASE"/>
    <property type="match status" value="1"/>
</dbReference>
<keyword evidence="8" id="KW-0413">Isomerase</keyword>
<dbReference type="InterPro" id="IPR013785">
    <property type="entry name" value="Aldolase_TIM"/>
</dbReference>
<evidence type="ECO:0000256" key="3">
    <source>
        <dbReference type="ARBA" id="ARBA00012572"/>
    </source>
</evidence>
<dbReference type="EMBL" id="QVEP01000011">
    <property type="protein sequence ID" value="RGB80374.1"/>
    <property type="molecule type" value="Genomic_DNA"/>
</dbReference>
<evidence type="ECO:0000256" key="7">
    <source>
        <dbReference type="ARBA" id="ARBA00023141"/>
    </source>
</evidence>
<reference evidence="10 11" key="1">
    <citation type="submission" date="2018-08" db="EMBL/GenBank/DDBJ databases">
        <title>A genome reference for cultivated species of the human gut microbiota.</title>
        <authorList>
            <person name="Zou Y."/>
            <person name="Xue W."/>
            <person name="Luo G."/>
        </authorList>
    </citation>
    <scope>NUCLEOTIDE SEQUENCE [LARGE SCALE GENOMIC DNA]</scope>
    <source>
        <strain evidence="10 11">AF45-17</strain>
    </source>
</reference>
<dbReference type="SUPFAM" id="SSF51366">
    <property type="entry name" value="Ribulose-phoshate binding barrel"/>
    <property type="match status" value="1"/>
</dbReference>
<keyword evidence="6" id="KW-0822">Tryptophan biosynthesis</keyword>
<evidence type="ECO:0000256" key="2">
    <source>
        <dbReference type="ARBA" id="ARBA00004664"/>
    </source>
</evidence>
<dbReference type="UniPathway" id="UPA00035">
    <property type="reaction ID" value="UER00042"/>
</dbReference>
<evidence type="ECO:0000256" key="1">
    <source>
        <dbReference type="ARBA" id="ARBA00001164"/>
    </source>
</evidence>
<name>A0A3E2TPB8_9FIRM</name>
<dbReference type="InterPro" id="IPR001240">
    <property type="entry name" value="PRAI_dom"/>
</dbReference>
<dbReference type="GO" id="GO:0000162">
    <property type="term" value="P:L-tryptophan biosynthetic process"/>
    <property type="evidence" value="ECO:0007669"/>
    <property type="project" value="UniProtKB-UniPathway"/>
</dbReference>
<evidence type="ECO:0000313" key="11">
    <source>
        <dbReference type="Proteomes" id="UP000260773"/>
    </source>
</evidence>
<proteinExistence type="predicted"/>
<evidence type="ECO:0000313" key="10">
    <source>
        <dbReference type="EMBL" id="RGB80374.1"/>
    </source>
</evidence>
<dbReference type="InterPro" id="IPR044643">
    <property type="entry name" value="TrpF_fam"/>
</dbReference>
<dbReference type="InterPro" id="IPR011060">
    <property type="entry name" value="RibuloseP-bd_barrel"/>
</dbReference>
<dbReference type="Proteomes" id="UP000260773">
    <property type="component" value="Unassembled WGS sequence"/>
</dbReference>
<keyword evidence="7" id="KW-0057">Aromatic amino acid biosynthesis</keyword>
<protein>
    <recommendedName>
        <fullName evidence="4">N-(5'-phosphoribosyl)anthranilate isomerase</fullName>
        <ecNumber evidence="3">5.3.1.24</ecNumber>
    </recommendedName>
</protein>
<evidence type="ECO:0000256" key="4">
    <source>
        <dbReference type="ARBA" id="ARBA00022272"/>
    </source>
</evidence>
<keyword evidence="5" id="KW-0028">Amino-acid biosynthesis</keyword>
<comment type="catalytic activity">
    <reaction evidence="1">
        <text>N-(5-phospho-beta-D-ribosyl)anthranilate = 1-(2-carboxyphenylamino)-1-deoxy-D-ribulose 5-phosphate</text>
        <dbReference type="Rhea" id="RHEA:21540"/>
        <dbReference type="ChEBI" id="CHEBI:18277"/>
        <dbReference type="ChEBI" id="CHEBI:58613"/>
        <dbReference type="EC" id="5.3.1.24"/>
    </reaction>
</comment>
<evidence type="ECO:0000256" key="5">
    <source>
        <dbReference type="ARBA" id="ARBA00022605"/>
    </source>
</evidence>
<accession>A0A3E2TPB8</accession>
<dbReference type="GO" id="GO:0004640">
    <property type="term" value="F:phosphoribosylanthranilate isomerase activity"/>
    <property type="evidence" value="ECO:0007669"/>
    <property type="project" value="UniProtKB-EC"/>
</dbReference>
<feature type="domain" description="N-(5'phosphoribosyl) anthranilate isomerase (PRAI)" evidence="9">
    <location>
        <begin position="4"/>
        <end position="95"/>
    </location>
</feature>
<comment type="caution">
    <text evidence="10">The sequence shown here is derived from an EMBL/GenBank/DDBJ whole genome shotgun (WGS) entry which is preliminary data.</text>
</comment>
<dbReference type="AlphaFoldDB" id="A0A3E2TPB8"/>
<dbReference type="EC" id="5.3.1.24" evidence="3"/>
<gene>
    <name evidence="10" type="ORF">DW070_06240</name>
</gene>
<evidence type="ECO:0000256" key="6">
    <source>
        <dbReference type="ARBA" id="ARBA00022822"/>
    </source>
</evidence>
<sequence length="105" mass="11405">MQQPKSISTRRTAIASSADAVILDNGYGTGETFDWSILEDAGVMMQEKKFFLAGGLTPDNIEAAIQRMDVWGIDISSGVETDKKKDRSKILAAVQAVRRTGGNKQ</sequence>
<dbReference type="PANTHER" id="PTHR42894:SF1">
    <property type="entry name" value="N-(5'-PHOSPHORIBOSYL)ANTHRANILATE ISOMERASE"/>
    <property type="match status" value="1"/>
</dbReference>
<organism evidence="10 11">
    <name type="scientific">Coprococcus catus</name>
    <dbReference type="NCBI Taxonomy" id="116085"/>
    <lineage>
        <taxon>Bacteria</taxon>
        <taxon>Bacillati</taxon>
        <taxon>Bacillota</taxon>
        <taxon>Clostridia</taxon>
        <taxon>Lachnospirales</taxon>
        <taxon>Lachnospiraceae</taxon>
        <taxon>Coprococcus</taxon>
    </lineage>
</organism>
<evidence type="ECO:0000259" key="9">
    <source>
        <dbReference type="Pfam" id="PF00697"/>
    </source>
</evidence>
<evidence type="ECO:0000256" key="8">
    <source>
        <dbReference type="ARBA" id="ARBA00023235"/>
    </source>
</evidence>